<sequence length="290" mass="33492">MQSKTVQQTSQQEIGDINMVQGQDTRTEQDTLEDRHLQNATNNEEPFLNQLTLFYLKLQAKMLLPASTIHYIIEEFQDLHSSGVHNVLGKLFDKLSAFDIPEASINNIIQELSQNDFLSHYPELILHFGPLIHLWTLRFESKHSYFKQCSRKVHNFVNLCKTLAKRHQLLQSYLLAGQIFPPTIQIIGEANDYRHHLYNSATQDAVTKADVSNHNMLDVSAVVYKVMEIEDEITCILPELERQKVLSFADHLKDVIGVQQKSDLLLVEADDRKHFLTPIQIRKVLFAFKK</sequence>
<proteinExistence type="predicted"/>
<reference evidence="2" key="1">
    <citation type="submission" date="2016-05" db="EMBL/GenBank/DDBJ databases">
        <authorList>
            <person name="Lavstsen T."/>
            <person name="Jespersen J.S."/>
        </authorList>
    </citation>
    <scope>NUCLEOTIDE SEQUENCE</scope>
    <source>
        <tissue evidence="2">Brain</tissue>
    </source>
</reference>
<evidence type="ECO:0000313" key="2">
    <source>
        <dbReference type="EMBL" id="SBR59824.1"/>
    </source>
</evidence>
<dbReference type="AlphaFoldDB" id="A0A1A8MTL7"/>
<accession>A0A1A8MTL7</accession>
<reference evidence="2" key="2">
    <citation type="submission" date="2016-06" db="EMBL/GenBank/DDBJ databases">
        <title>The genome of a short-lived fish provides insights into sex chromosome evolution and the genetic control of aging.</title>
        <authorList>
            <person name="Reichwald K."/>
            <person name="Felder M."/>
            <person name="Petzold A."/>
            <person name="Koch P."/>
            <person name="Groth M."/>
            <person name="Platzer M."/>
        </authorList>
    </citation>
    <scope>NUCLEOTIDE SEQUENCE</scope>
    <source>
        <tissue evidence="2">Brain</tissue>
    </source>
</reference>
<organism evidence="2">
    <name type="scientific">Nothobranchius pienaari</name>
    <dbReference type="NCBI Taxonomy" id="704102"/>
    <lineage>
        <taxon>Eukaryota</taxon>
        <taxon>Metazoa</taxon>
        <taxon>Chordata</taxon>
        <taxon>Craniata</taxon>
        <taxon>Vertebrata</taxon>
        <taxon>Euteleostomi</taxon>
        <taxon>Actinopterygii</taxon>
        <taxon>Neopterygii</taxon>
        <taxon>Teleostei</taxon>
        <taxon>Neoteleostei</taxon>
        <taxon>Acanthomorphata</taxon>
        <taxon>Ovalentaria</taxon>
        <taxon>Atherinomorphae</taxon>
        <taxon>Cyprinodontiformes</taxon>
        <taxon>Nothobranchiidae</taxon>
        <taxon>Nothobranchius</taxon>
    </lineage>
</organism>
<dbReference type="EMBL" id="HAEF01018665">
    <property type="protein sequence ID" value="SBR59824.1"/>
    <property type="molecule type" value="Transcribed_RNA"/>
</dbReference>
<gene>
    <name evidence="2" type="primary">BX005052.1</name>
</gene>
<feature type="compositionally biased region" description="Polar residues" evidence="1">
    <location>
        <begin position="1"/>
        <end position="13"/>
    </location>
</feature>
<evidence type="ECO:0000256" key="1">
    <source>
        <dbReference type="SAM" id="MobiDB-lite"/>
    </source>
</evidence>
<protein>
    <submittedName>
        <fullName evidence="2">Uncharacterized protein</fullName>
    </submittedName>
</protein>
<feature type="region of interest" description="Disordered" evidence="1">
    <location>
        <begin position="1"/>
        <end position="28"/>
    </location>
</feature>
<name>A0A1A8MTL7_9TELE</name>
<feature type="non-terminal residue" evidence="2">
    <location>
        <position position="290"/>
    </location>
</feature>